<dbReference type="PANTHER" id="PTHR42034:SF1">
    <property type="entry name" value="CONDENSATION DOMAIN-CONTAINING PROTEIN"/>
    <property type="match status" value="1"/>
</dbReference>
<evidence type="ECO:0000313" key="5">
    <source>
        <dbReference type="Proteomes" id="UP000483672"/>
    </source>
</evidence>
<evidence type="ECO:0000313" key="1">
    <source>
        <dbReference type="EMBL" id="KAF3229721.1"/>
    </source>
</evidence>
<gene>
    <name evidence="1" type="ORF">TWF106_000109</name>
    <name evidence="2" type="ORF">TWF106_000125</name>
    <name evidence="3" type="ORF">TWF191_000283</name>
</gene>
<name>A0A6G1MMI7_ORBOL</name>
<evidence type="ECO:0000313" key="4">
    <source>
        <dbReference type="Proteomes" id="UP000472727"/>
    </source>
</evidence>
<dbReference type="Gene3D" id="3.30.559.30">
    <property type="entry name" value="Nonribosomal peptide synthetase, condensation domain"/>
    <property type="match status" value="1"/>
</dbReference>
<dbReference type="Proteomes" id="UP000483672">
    <property type="component" value="Unassembled WGS sequence"/>
</dbReference>
<organism evidence="2 4">
    <name type="scientific">Orbilia oligospora</name>
    <name type="common">Nematode-trapping fungus</name>
    <name type="synonym">Arthrobotrys oligospora</name>
    <dbReference type="NCBI Taxonomy" id="2813651"/>
    <lineage>
        <taxon>Eukaryota</taxon>
        <taxon>Fungi</taxon>
        <taxon>Dikarya</taxon>
        <taxon>Ascomycota</taxon>
        <taxon>Pezizomycotina</taxon>
        <taxon>Orbiliomycetes</taxon>
        <taxon>Orbiliales</taxon>
        <taxon>Orbiliaceae</taxon>
        <taxon>Orbilia</taxon>
    </lineage>
</organism>
<reference evidence="4 5" key="1">
    <citation type="submission" date="2019-06" db="EMBL/GenBank/DDBJ databases">
        <authorList>
            <person name="Palmer J.M."/>
        </authorList>
    </citation>
    <scope>NUCLEOTIDE SEQUENCE [LARGE SCALE GENOMIC DNA]</scope>
    <source>
        <strain evidence="2 4">TWF106</strain>
        <strain evidence="3 5">TWF191</strain>
    </source>
</reference>
<dbReference type="EMBL" id="WIWS01000001">
    <property type="protein sequence ID" value="KAF3229721.1"/>
    <property type="molecule type" value="Genomic_DNA"/>
</dbReference>
<evidence type="ECO:0008006" key="6">
    <source>
        <dbReference type="Google" id="ProtNLM"/>
    </source>
</evidence>
<dbReference type="AlphaFoldDB" id="A0A6G1MMI7"/>
<dbReference type="EMBL" id="WIWS01000001">
    <property type="protein sequence ID" value="KAF3229737.1"/>
    <property type="molecule type" value="Genomic_DNA"/>
</dbReference>
<dbReference type="PANTHER" id="PTHR42034">
    <property type="entry name" value="CHROMOSOME 7, WHOLE GENOME SHOTGUN SEQUENCE-RELATED"/>
    <property type="match status" value="1"/>
</dbReference>
<dbReference type="Gene3D" id="3.30.559.10">
    <property type="entry name" value="Chloramphenicol acetyltransferase-like domain"/>
    <property type="match status" value="1"/>
</dbReference>
<dbReference type="Proteomes" id="UP000472727">
    <property type="component" value="Unassembled WGS sequence"/>
</dbReference>
<dbReference type="SUPFAM" id="SSF52777">
    <property type="entry name" value="CoA-dependent acyltransferases"/>
    <property type="match status" value="1"/>
</dbReference>
<dbReference type="EMBL" id="WIPF01000010">
    <property type="protein sequence ID" value="KAF3230043.1"/>
    <property type="molecule type" value="Genomic_DNA"/>
</dbReference>
<comment type="caution">
    <text evidence="2">The sequence shown here is derived from an EMBL/GenBank/DDBJ whole genome shotgun (WGS) entry which is preliminary data.</text>
</comment>
<dbReference type="InterPro" id="IPR023213">
    <property type="entry name" value="CAT-like_dom_sf"/>
</dbReference>
<accession>A0A6G1MMI7</accession>
<evidence type="ECO:0000313" key="3">
    <source>
        <dbReference type="EMBL" id="KAF3230043.1"/>
    </source>
</evidence>
<protein>
    <recommendedName>
        <fullName evidence="6">Alcohol acetyltransferase</fullName>
    </recommendedName>
</protein>
<evidence type="ECO:0000313" key="2">
    <source>
        <dbReference type="EMBL" id="KAF3229737.1"/>
    </source>
</evidence>
<sequence>MALIAAAPAGWRLAEPKIWYREFDSIERLIHLNVHMNPNLTQWTLTICLKLPQKSNYSAEAVKAAWISTRAENPGIACTVVHEKGMQYQVPTEYELAKWAEATVNIQRSGSGRETAATTPMPVSSALYFFPEIREMAIHIRHELCDAVGLFFLANTLLKHLRTKSSGVYKIGEEVARLPPSAIRTIDNEDLLSIEGIAKAHLTVDRYLDKKAISLGARTTEIHETIPLLPQGRIEYQFSEAESTTIVKVCRVKGISLTAAIWAAHAQAALDYSESSVGDLACSIPINVRRQPQEGAQIKEDYLSQAVMTAYTNRFVSKNANFIDWAKSSQKELDGWRCGKDSIQIFQYICKLMRERITTSLTREAGYPTFVTISNIGISEDYITEPIEDVWLNAMISTPTIAMTALTTHGKLRLTILYNSAFNKRGKVEDFLLMLVGHLRKGLGLEVSDGDKPSTMAENEENILEGRVYSSIPCKL</sequence>
<proteinExistence type="predicted"/>